<reference evidence="1" key="1">
    <citation type="journal article" date="2020" name="Nat. Commun.">
        <title>Large-scale genome sequencing of mycorrhizal fungi provides insights into the early evolution of symbiotic traits.</title>
        <authorList>
            <person name="Miyauchi S."/>
            <person name="Kiss E."/>
            <person name="Kuo A."/>
            <person name="Drula E."/>
            <person name="Kohler A."/>
            <person name="Sanchez-Garcia M."/>
            <person name="Morin E."/>
            <person name="Andreopoulos B."/>
            <person name="Barry K.W."/>
            <person name="Bonito G."/>
            <person name="Buee M."/>
            <person name="Carver A."/>
            <person name="Chen C."/>
            <person name="Cichocki N."/>
            <person name="Clum A."/>
            <person name="Culley D."/>
            <person name="Crous P.W."/>
            <person name="Fauchery L."/>
            <person name="Girlanda M."/>
            <person name="Hayes R.D."/>
            <person name="Keri Z."/>
            <person name="LaButti K."/>
            <person name="Lipzen A."/>
            <person name="Lombard V."/>
            <person name="Magnuson J."/>
            <person name="Maillard F."/>
            <person name="Murat C."/>
            <person name="Nolan M."/>
            <person name="Ohm R.A."/>
            <person name="Pangilinan J."/>
            <person name="Pereira M.F."/>
            <person name="Perotto S."/>
            <person name="Peter M."/>
            <person name="Pfister S."/>
            <person name="Riley R."/>
            <person name="Sitrit Y."/>
            <person name="Stielow J.B."/>
            <person name="Szollosi G."/>
            <person name="Zifcakova L."/>
            <person name="Stursova M."/>
            <person name="Spatafora J.W."/>
            <person name="Tedersoo L."/>
            <person name="Vaario L.M."/>
            <person name="Yamada A."/>
            <person name="Yan M."/>
            <person name="Wang P."/>
            <person name="Xu J."/>
            <person name="Bruns T."/>
            <person name="Baldrian P."/>
            <person name="Vilgalys R."/>
            <person name="Dunand C."/>
            <person name="Henrissat B."/>
            <person name="Grigoriev I.V."/>
            <person name="Hibbett D."/>
            <person name="Nagy L.G."/>
            <person name="Martin F.M."/>
        </authorList>
    </citation>
    <scope>NUCLEOTIDE SEQUENCE</scope>
    <source>
        <strain evidence="1">UP504</strain>
    </source>
</reference>
<gene>
    <name evidence="1" type="ORF">BS47DRAFT_1406435</name>
</gene>
<protein>
    <submittedName>
        <fullName evidence="1">Uncharacterized protein</fullName>
    </submittedName>
</protein>
<proteinExistence type="predicted"/>
<evidence type="ECO:0000313" key="2">
    <source>
        <dbReference type="Proteomes" id="UP000886523"/>
    </source>
</evidence>
<evidence type="ECO:0000313" key="1">
    <source>
        <dbReference type="EMBL" id="KAF9510901.1"/>
    </source>
</evidence>
<name>A0A9P6AU47_9AGAM</name>
<keyword evidence="2" id="KW-1185">Reference proteome</keyword>
<sequence>MKIPETSHLPISKINLHMYLAKMVGEQGASKAKTTMSRLTAWHIMQDVPWHGDDKLAFDFRKAIASKAPASKTCAAHPPITPNHLKALCKHLNLCSNPFDISTFTIACCTFWASTASENLLSLHSQIKSQTTHS</sequence>
<dbReference type="AlphaFoldDB" id="A0A9P6AU47"/>
<organism evidence="1 2">
    <name type="scientific">Hydnum rufescens UP504</name>
    <dbReference type="NCBI Taxonomy" id="1448309"/>
    <lineage>
        <taxon>Eukaryota</taxon>
        <taxon>Fungi</taxon>
        <taxon>Dikarya</taxon>
        <taxon>Basidiomycota</taxon>
        <taxon>Agaricomycotina</taxon>
        <taxon>Agaricomycetes</taxon>
        <taxon>Cantharellales</taxon>
        <taxon>Hydnaceae</taxon>
        <taxon>Hydnum</taxon>
    </lineage>
</organism>
<dbReference type="Proteomes" id="UP000886523">
    <property type="component" value="Unassembled WGS sequence"/>
</dbReference>
<accession>A0A9P6AU47</accession>
<comment type="caution">
    <text evidence="1">The sequence shown here is derived from an EMBL/GenBank/DDBJ whole genome shotgun (WGS) entry which is preliminary data.</text>
</comment>
<dbReference type="OrthoDB" id="2506773at2759"/>
<dbReference type="EMBL" id="MU129008">
    <property type="protein sequence ID" value="KAF9510901.1"/>
    <property type="molecule type" value="Genomic_DNA"/>
</dbReference>